<proteinExistence type="predicted"/>
<protein>
    <submittedName>
        <fullName evidence="2">Uncharacterized protein</fullName>
    </submittedName>
</protein>
<evidence type="ECO:0000256" key="1">
    <source>
        <dbReference type="SAM" id="Phobius"/>
    </source>
</evidence>
<sequence>MAVRLRTVRTAVRPDPASAQGEQRSLAARLPFVHAVGKTAVVQIALFFAYFLAQAFHG</sequence>
<keyword evidence="1" id="KW-0812">Transmembrane</keyword>
<name>J9D074_9ZZZZ</name>
<comment type="caution">
    <text evidence="2">The sequence shown here is derived from an EMBL/GenBank/DDBJ whole genome shotgun (WGS) entry which is preliminary data.</text>
</comment>
<keyword evidence="1" id="KW-0472">Membrane</keyword>
<reference evidence="2" key="1">
    <citation type="journal article" date="2012" name="PLoS ONE">
        <title>Gene sets for utilization of primary and secondary nutrition supplies in the distal gut of endangered iberian lynx.</title>
        <authorList>
            <person name="Alcaide M."/>
            <person name="Messina E."/>
            <person name="Richter M."/>
            <person name="Bargiela R."/>
            <person name="Peplies J."/>
            <person name="Huws S.A."/>
            <person name="Newbold C.J."/>
            <person name="Golyshin P.N."/>
            <person name="Simon M.A."/>
            <person name="Lopez G."/>
            <person name="Yakimov M.M."/>
            <person name="Ferrer M."/>
        </authorList>
    </citation>
    <scope>NUCLEOTIDE SEQUENCE</scope>
</reference>
<evidence type="ECO:0000313" key="2">
    <source>
        <dbReference type="EMBL" id="EJX05941.1"/>
    </source>
</evidence>
<dbReference type="EMBL" id="AMCI01001321">
    <property type="protein sequence ID" value="EJX05941.1"/>
    <property type="molecule type" value="Genomic_DNA"/>
</dbReference>
<keyword evidence="1" id="KW-1133">Transmembrane helix</keyword>
<accession>J9D074</accession>
<gene>
    <name evidence="2" type="ORF">EVA_05951</name>
</gene>
<feature type="transmembrane region" description="Helical" evidence="1">
    <location>
        <begin position="32"/>
        <end position="53"/>
    </location>
</feature>
<dbReference type="AlphaFoldDB" id="J9D074"/>
<organism evidence="2">
    <name type="scientific">gut metagenome</name>
    <dbReference type="NCBI Taxonomy" id="749906"/>
    <lineage>
        <taxon>unclassified sequences</taxon>
        <taxon>metagenomes</taxon>
        <taxon>organismal metagenomes</taxon>
    </lineage>
</organism>